<name>A0A1R3IY42_COCAP</name>
<keyword evidence="2" id="KW-1185">Reference proteome</keyword>
<protein>
    <submittedName>
        <fullName evidence="1">Uncharacterized protein</fullName>
    </submittedName>
</protein>
<proteinExistence type="predicted"/>
<dbReference type="Proteomes" id="UP000188268">
    <property type="component" value="Unassembled WGS sequence"/>
</dbReference>
<evidence type="ECO:0000313" key="1">
    <source>
        <dbReference type="EMBL" id="OMO87483.1"/>
    </source>
</evidence>
<organism evidence="1 2">
    <name type="scientific">Corchorus capsularis</name>
    <name type="common">Jute</name>
    <dbReference type="NCBI Taxonomy" id="210143"/>
    <lineage>
        <taxon>Eukaryota</taxon>
        <taxon>Viridiplantae</taxon>
        <taxon>Streptophyta</taxon>
        <taxon>Embryophyta</taxon>
        <taxon>Tracheophyta</taxon>
        <taxon>Spermatophyta</taxon>
        <taxon>Magnoliopsida</taxon>
        <taxon>eudicotyledons</taxon>
        <taxon>Gunneridae</taxon>
        <taxon>Pentapetalae</taxon>
        <taxon>rosids</taxon>
        <taxon>malvids</taxon>
        <taxon>Malvales</taxon>
        <taxon>Malvaceae</taxon>
        <taxon>Grewioideae</taxon>
        <taxon>Apeibeae</taxon>
        <taxon>Corchorus</taxon>
    </lineage>
</organism>
<dbReference type="Gramene" id="OMO87483">
    <property type="protein sequence ID" value="OMO87483"/>
    <property type="gene ID" value="CCACVL1_08993"/>
</dbReference>
<evidence type="ECO:0000313" key="2">
    <source>
        <dbReference type="Proteomes" id="UP000188268"/>
    </source>
</evidence>
<reference evidence="1 2" key="1">
    <citation type="submission" date="2013-09" db="EMBL/GenBank/DDBJ databases">
        <title>Corchorus capsularis genome sequencing.</title>
        <authorList>
            <person name="Alam M."/>
            <person name="Haque M.S."/>
            <person name="Islam M.S."/>
            <person name="Emdad E.M."/>
            <person name="Islam M.M."/>
            <person name="Ahmed B."/>
            <person name="Halim A."/>
            <person name="Hossen Q.M.M."/>
            <person name="Hossain M.Z."/>
            <person name="Ahmed R."/>
            <person name="Khan M.M."/>
            <person name="Islam R."/>
            <person name="Rashid M.M."/>
            <person name="Khan S.A."/>
            <person name="Rahman M.S."/>
            <person name="Alam M."/>
        </authorList>
    </citation>
    <scope>NUCLEOTIDE SEQUENCE [LARGE SCALE GENOMIC DNA]</scope>
    <source>
        <strain evidence="2">cv. CVL-1</strain>
        <tissue evidence="1">Whole seedling</tissue>
    </source>
</reference>
<sequence>MVKANPAIQLAVIDLVSTAANPTSSCDPLWVASNNVVLREVNFHVFGAKRLVTSGELAGFVPH</sequence>
<dbReference type="EMBL" id="AWWV01009209">
    <property type="protein sequence ID" value="OMO87483.1"/>
    <property type="molecule type" value="Genomic_DNA"/>
</dbReference>
<comment type="caution">
    <text evidence="1">The sequence shown here is derived from an EMBL/GenBank/DDBJ whole genome shotgun (WGS) entry which is preliminary data.</text>
</comment>
<accession>A0A1R3IY42</accession>
<dbReference type="AlphaFoldDB" id="A0A1R3IY42"/>
<gene>
    <name evidence="1" type="ORF">CCACVL1_08993</name>
</gene>